<organism evidence="4 5">
    <name type="scientific">bacterium (Candidatus Blackallbacteria) CG17_big_fil_post_rev_8_21_14_2_50_48_46</name>
    <dbReference type="NCBI Taxonomy" id="2014261"/>
    <lineage>
        <taxon>Bacteria</taxon>
        <taxon>Candidatus Blackallbacteria</taxon>
    </lineage>
</organism>
<dbReference type="SUPFAM" id="SSF58104">
    <property type="entry name" value="Methyl-accepting chemotaxis protein (MCP) signaling domain"/>
    <property type="match status" value="1"/>
</dbReference>
<dbReference type="Gene3D" id="1.10.287.950">
    <property type="entry name" value="Methyl-accepting chemotaxis protein"/>
    <property type="match status" value="1"/>
</dbReference>
<protein>
    <recommendedName>
        <fullName evidence="3">Methyl-accepting transducer domain-containing protein</fullName>
    </recommendedName>
</protein>
<dbReference type="GO" id="GO:0016020">
    <property type="term" value="C:membrane"/>
    <property type="evidence" value="ECO:0007669"/>
    <property type="project" value="InterPro"/>
</dbReference>
<evidence type="ECO:0000313" key="5">
    <source>
        <dbReference type="Proteomes" id="UP000231019"/>
    </source>
</evidence>
<dbReference type="PANTHER" id="PTHR32089">
    <property type="entry name" value="METHYL-ACCEPTING CHEMOTAXIS PROTEIN MCPB"/>
    <property type="match status" value="1"/>
</dbReference>
<reference evidence="4 5" key="1">
    <citation type="submission" date="2017-09" db="EMBL/GenBank/DDBJ databases">
        <title>Depth-based differentiation of microbial function through sediment-hosted aquifers and enrichment of novel symbionts in the deep terrestrial subsurface.</title>
        <authorList>
            <person name="Probst A.J."/>
            <person name="Ladd B."/>
            <person name="Jarett J.K."/>
            <person name="Geller-Mcgrath D.E."/>
            <person name="Sieber C.M."/>
            <person name="Emerson J.B."/>
            <person name="Anantharaman K."/>
            <person name="Thomas B.C."/>
            <person name="Malmstrom R."/>
            <person name="Stieglmeier M."/>
            <person name="Klingl A."/>
            <person name="Woyke T."/>
            <person name="Ryan C.M."/>
            <person name="Banfield J.F."/>
        </authorList>
    </citation>
    <scope>NUCLEOTIDE SEQUENCE [LARGE SCALE GENOMIC DNA]</scope>
    <source>
        <strain evidence="4">CG17_big_fil_post_rev_8_21_14_2_50_48_46</strain>
    </source>
</reference>
<dbReference type="EMBL" id="PFFQ01000055">
    <property type="protein sequence ID" value="PIW14907.1"/>
    <property type="molecule type" value="Genomic_DNA"/>
</dbReference>
<evidence type="ECO:0000256" key="1">
    <source>
        <dbReference type="ARBA" id="ARBA00023224"/>
    </source>
</evidence>
<evidence type="ECO:0000256" key="2">
    <source>
        <dbReference type="PROSITE-ProRule" id="PRU00284"/>
    </source>
</evidence>
<dbReference type="PROSITE" id="PS50111">
    <property type="entry name" value="CHEMOTAXIS_TRANSDUC_2"/>
    <property type="match status" value="1"/>
</dbReference>
<comment type="caution">
    <text evidence="4">The sequence shown here is derived from an EMBL/GenBank/DDBJ whole genome shotgun (WGS) entry which is preliminary data.</text>
</comment>
<sequence length="326" mass="35544">MGSDARDLNADAKNSIIEFFQAFSQGEMPPLPDLSTAPEYVWMENLMKSILERRRMNFSKREAERNDWLAQTKGLMEQLVTAKEISTQLLSSTQDTIASAVFAAQKSQEISRRNHALASSIEEMGNGIKEVAEKSSTSASIVKQAKNLSQNASQHITSLHSSSHEIGQIIKVIESVASQTKLLALNATIEAARAGEWGKGFAVVASEVKELAKETSASVTSIQDKVLGIQSETETAIGFIQEISKIIQNLENITLIIASSVEEQASVSREIGLHANNTAQDSSEITSKMDEVTQYNQIAADIIEALEASHQEMVGFAQQLSQSMLQ</sequence>
<gene>
    <name evidence="4" type="ORF">COW36_19870</name>
</gene>
<proteinExistence type="predicted"/>
<evidence type="ECO:0000313" key="4">
    <source>
        <dbReference type="EMBL" id="PIW14907.1"/>
    </source>
</evidence>
<dbReference type="InterPro" id="IPR004089">
    <property type="entry name" value="MCPsignal_dom"/>
</dbReference>
<dbReference type="Pfam" id="PF00015">
    <property type="entry name" value="MCPsignal"/>
    <property type="match status" value="1"/>
</dbReference>
<feature type="domain" description="Methyl-accepting transducer" evidence="3">
    <location>
        <begin position="85"/>
        <end position="307"/>
    </location>
</feature>
<dbReference type="Proteomes" id="UP000231019">
    <property type="component" value="Unassembled WGS sequence"/>
</dbReference>
<dbReference type="GO" id="GO:0007165">
    <property type="term" value="P:signal transduction"/>
    <property type="evidence" value="ECO:0007669"/>
    <property type="project" value="UniProtKB-KW"/>
</dbReference>
<dbReference type="SMART" id="SM00283">
    <property type="entry name" value="MA"/>
    <property type="match status" value="1"/>
</dbReference>
<name>A0A2M7G0E5_9BACT</name>
<accession>A0A2M7G0E5</accession>
<keyword evidence="1 2" id="KW-0807">Transducer</keyword>
<evidence type="ECO:0000259" key="3">
    <source>
        <dbReference type="PROSITE" id="PS50111"/>
    </source>
</evidence>
<dbReference type="AlphaFoldDB" id="A0A2M7G0E5"/>
<dbReference type="PANTHER" id="PTHR32089:SF112">
    <property type="entry name" value="LYSOZYME-LIKE PROTEIN-RELATED"/>
    <property type="match status" value="1"/>
</dbReference>